<evidence type="ECO:0000256" key="1">
    <source>
        <dbReference type="ARBA" id="ARBA00004141"/>
    </source>
</evidence>
<evidence type="ECO:0000256" key="4">
    <source>
        <dbReference type="ARBA" id="ARBA00023136"/>
    </source>
</evidence>
<gene>
    <name evidence="6" type="ORF">AWN68_03525</name>
</gene>
<dbReference type="Proteomes" id="UP000075615">
    <property type="component" value="Unassembled WGS sequence"/>
</dbReference>
<comment type="subcellular location">
    <subcellularLocation>
        <location evidence="1">Membrane</location>
        <topology evidence="1">Multi-pass membrane protein</topology>
    </subcellularLocation>
</comment>
<evidence type="ECO:0000313" key="6">
    <source>
        <dbReference type="EMBL" id="KYG79041.1"/>
    </source>
</evidence>
<dbReference type="EMBL" id="LRDB01000012">
    <property type="protein sequence ID" value="KYG79041.1"/>
    <property type="molecule type" value="Genomic_DNA"/>
</dbReference>
<feature type="transmembrane region" description="Helical" evidence="5">
    <location>
        <begin position="72"/>
        <end position="89"/>
    </location>
</feature>
<feature type="transmembrane region" description="Helical" evidence="5">
    <location>
        <begin position="48"/>
        <end position="65"/>
    </location>
</feature>
<sequence>MRNKKSKKIVSWTLRLLATLIMLQTLFFKFTGAEESIYIFTQVGMEPWGRYMTGTVELIASILLLTNRYELGALLGLGTISGAIFFHLTKLGIEVQGDGGYLFALAIVAFMSCAITLLMNFSEIKAKYLPNK</sequence>
<evidence type="ECO:0000256" key="5">
    <source>
        <dbReference type="SAM" id="Phobius"/>
    </source>
</evidence>
<reference evidence="6 7" key="1">
    <citation type="submission" date="2016-01" db="EMBL/GenBank/DDBJ databases">
        <title>Genome sequencing of Roseivirga echinicomitans KMM 6058.</title>
        <authorList>
            <person name="Selvaratnam C."/>
            <person name="Thevarajoo S."/>
            <person name="Goh K.M."/>
            <person name="Ee R."/>
            <person name="Chan K.-G."/>
            <person name="Chong C.S."/>
        </authorList>
    </citation>
    <scope>NUCLEOTIDE SEQUENCE [LARGE SCALE GENOMIC DNA]</scope>
    <source>
        <strain evidence="6 7">KMM 6058</strain>
    </source>
</reference>
<feature type="transmembrane region" description="Helical" evidence="5">
    <location>
        <begin position="101"/>
        <end position="122"/>
    </location>
</feature>
<dbReference type="InterPro" id="IPR032808">
    <property type="entry name" value="DoxX"/>
</dbReference>
<keyword evidence="3 5" id="KW-1133">Transmembrane helix</keyword>
<proteinExistence type="predicted"/>
<dbReference type="GO" id="GO:0016020">
    <property type="term" value="C:membrane"/>
    <property type="evidence" value="ECO:0007669"/>
    <property type="project" value="UniProtKB-SubCell"/>
</dbReference>
<name>A0A150XK37_9BACT</name>
<accession>A0A150XK37</accession>
<dbReference type="OrthoDB" id="8161897at2"/>
<keyword evidence="4 5" id="KW-0472">Membrane</keyword>
<dbReference type="STRING" id="296218.AWN68_03525"/>
<evidence type="ECO:0000256" key="2">
    <source>
        <dbReference type="ARBA" id="ARBA00022692"/>
    </source>
</evidence>
<evidence type="ECO:0000313" key="7">
    <source>
        <dbReference type="Proteomes" id="UP000075615"/>
    </source>
</evidence>
<keyword evidence="2 5" id="KW-0812">Transmembrane</keyword>
<keyword evidence="7" id="KW-1185">Reference proteome</keyword>
<dbReference type="Pfam" id="PF07681">
    <property type="entry name" value="DoxX"/>
    <property type="match status" value="1"/>
</dbReference>
<comment type="caution">
    <text evidence="6">The sequence shown here is derived from an EMBL/GenBank/DDBJ whole genome shotgun (WGS) entry which is preliminary data.</text>
</comment>
<organism evidence="6 7">
    <name type="scientific">Roseivirga echinicomitans</name>
    <dbReference type="NCBI Taxonomy" id="296218"/>
    <lineage>
        <taxon>Bacteria</taxon>
        <taxon>Pseudomonadati</taxon>
        <taxon>Bacteroidota</taxon>
        <taxon>Cytophagia</taxon>
        <taxon>Cytophagales</taxon>
        <taxon>Roseivirgaceae</taxon>
        <taxon>Roseivirga</taxon>
    </lineage>
</organism>
<dbReference type="AlphaFoldDB" id="A0A150XK37"/>
<protein>
    <submittedName>
        <fullName evidence="6">DoxX family protein</fullName>
    </submittedName>
</protein>
<evidence type="ECO:0000256" key="3">
    <source>
        <dbReference type="ARBA" id="ARBA00022989"/>
    </source>
</evidence>
<dbReference type="RefSeq" id="WP_068414276.1">
    <property type="nucleotide sequence ID" value="NZ_LRDB01000012.1"/>
</dbReference>